<feature type="transmembrane region" description="Helical" evidence="2">
    <location>
        <begin position="181"/>
        <end position="200"/>
    </location>
</feature>
<keyword evidence="2" id="KW-1133">Transmembrane helix</keyword>
<reference evidence="3 4" key="1">
    <citation type="journal article" date="2012" name="Nucleic Acids Res.">
        <title>Sequencing of the smallest Apicomplexan genome from the human pathogen Babesia microti.</title>
        <authorList>
            <person name="Cornillot E."/>
            <person name="Hadj-Kaddour K."/>
            <person name="Dassouli A."/>
            <person name="Noel B."/>
            <person name="Ranwez V."/>
            <person name="Vacherie B."/>
            <person name="Augagneur Y."/>
            <person name="Bres V."/>
            <person name="Duclos A."/>
            <person name="Randazzo S."/>
            <person name="Carcy B."/>
            <person name="Debierre-Grockiego F."/>
            <person name="Delbecq S."/>
            <person name="Moubri-Menage K."/>
            <person name="Shams-Eldin H."/>
            <person name="Usmani-Brown S."/>
            <person name="Bringaud F."/>
            <person name="Wincker P."/>
            <person name="Vivares C.P."/>
            <person name="Schwarz R.T."/>
            <person name="Schetters T.P."/>
            <person name="Krause P.J."/>
            <person name="Gorenflot A."/>
            <person name="Berry V."/>
            <person name="Barbe V."/>
            <person name="Ben Mamoun C."/>
        </authorList>
    </citation>
    <scope>NUCLEOTIDE SEQUENCE [LARGE SCALE GENOMIC DNA]</scope>
    <source>
        <strain evidence="3 4">RI</strain>
    </source>
</reference>
<keyword evidence="4" id="KW-1185">Reference proteome</keyword>
<feature type="transmembrane region" description="Helical" evidence="2">
    <location>
        <begin position="212"/>
        <end position="232"/>
    </location>
</feature>
<proteinExistence type="predicted"/>
<dbReference type="PANTHER" id="PTHR36513:SF1">
    <property type="entry name" value="TRANSMEMBRANE PROTEIN"/>
    <property type="match status" value="1"/>
</dbReference>
<dbReference type="RefSeq" id="XP_021337976.1">
    <property type="nucleotide sequence ID" value="XM_021482828.1"/>
</dbReference>
<dbReference type="PANTHER" id="PTHR36513">
    <property type="entry name" value="ABC TRANSMEMBRANE TYPE-1 DOMAIN-CONTAINING PROTEIN"/>
    <property type="match status" value="1"/>
</dbReference>
<dbReference type="KEGG" id="bmic:BmR1_04g09870"/>
<sequence length="964" mass="110920">MPNFSDEAFEYQPDSTISIDETHPICSNDLNSNNQLSKKSKQSKDIADEDIPSRPINEVSIHSLLGATSSRYKFAKNASSSETNSVLTKDFYKTIVFMDYRRLRRRFNGIRKPISYKRLFAICIYCIILVCLPLLYVEVQKEKYIISLRIDREIKPFISLFVFIILVIVNARFQLKQAVKWPVILSYISILVMGIGMLISRSYESMLHVSRLVLIYYCPIQLFLLITIYIIVQICPLLALKGFLFPCADHFRILSGFFENNRLLVVISRYNDYSLMCGGPVCGLPRCLYQSVYRMITRICVKVRGYVKSTTSGYGEAPFSHQMRYQGKVDDRGRPHGYGEWLEDHSFGERLKGYWWHGYPIGPFSSQEIGSGSIFANTRVAFVTNTQSEEDVMFGVACTECSISGHFFRYFPVTYFFHPRHSNKVVHGNLITKSLYKNDFFRLMKPEFDRTQPATIEWCFKMLRSQFWLNMPKRITSCTVNVDKWSGLRVEGFLPKPTDQNSRFNRVKSLGTDTTSFSKVSPFNRFSGSARDKLVFRIINKNGKKWTGDKVIKECYKSQLFVDEDEWAIMDRKCPMVSVDGWIPIRSLAKYDKVSYEAIIFVHGYNLTLAQACAQLSHFISFSKLPPYIVPFLFHWPGKYWGQLSAFAYPIAKKSAESTNVGKSMAKFLRELQKMGIVRLHFLAHSCGARVFFNGLYHCVSQGLFRRIVSSGDDEPPFTDSYSQPEMVLQSCVLINPDYSLEKFVNSDFFTLRTYCDSIIIYADTRDQCLTMSSLWNKERVVGKSIFGLATNKANLSCLVADHRLAKSYTLYPEMLHNPINNSGDNNCDESTQNSNSDQKSEMISKISWLNPRKRNGRCRPSWKGISDIGGERNIFGNVIKTLEDTSSQIWLDLDVVDMSTIDSNVDFLKHSSYQMKREIMDDIREVILLGNRAEDRRYRLDRRRGNVHVLRIAPASVSQLLGD</sequence>
<dbReference type="GeneID" id="24426598"/>
<evidence type="ECO:0000256" key="1">
    <source>
        <dbReference type="SAM" id="MobiDB-lite"/>
    </source>
</evidence>
<protein>
    <recommendedName>
        <fullName evidence="5">Transmembrane protein</fullName>
    </recommendedName>
</protein>
<accession>A0A1N6LYH7</accession>
<evidence type="ECO:0008006" key="5">
    <source>
        <dbReference type="Google" id="ProtNLM"/>
    </source>
</evidence>
<reference evidence="3 4" key="3">
    <citation type="journal article" date="2016" name="Sci. Rep.">
        <title>Genome-wide diversity and gene expression profiling of Babesia microti isolates identify polymorphic genes that mediate host-pathogen interactions.</title>
        <authorList>
            <person name="Silva J.C."/>
            <person name="Cornillot E."/>
            <person name="McCracken C."/>
            <person name="Usmani-Brown S."/>
            <person name="Dwivedi A."/>
            <person name="Ifeonu O.O."/>
            <person name="Crabtree J."/>
            <person name="Gotia H.T."/>
            <person name="Virji A.Z."/>
            <person name="Reynes C."/>
            <person name="Colinge J."/>
            <person name="Kumar V."/>
            <person name="Lawres L."/>
            <person name="Pazzi J.E."/>
            <person name="Pablo J.V."/>
            <person name="Hung C."/>
            <person name="Brancato J."/>
            <person name="Kumari P."/>
            <person name="Orvis J."/>
            <person name="Tretina K."/>
            <person name="Chibucos M."/>
            <person name="Ott S."/>
            <person name="Sadzewicz L."/>
            <person name="Sengamalay N."/>
            <person name="Shetty A.C."/>
            <person name="Su Q."/>
            <person name="Tallon L."/>
            <person name="Fraser C.M."/>
            <person name="Frutos R."/>
            <person name="Molina D.M."/>
            <person name="Krause P.J."/>
            <person name="Ben Mamoun C."/>
        </authorList>
    </citation>
    <scope>NUCLEOTIDE SEQUENCE [LARGE SCALE GENOMIC DNA]</scope>
    <source>
        <strain evidence="3 4">RI</strain>
    </source>
</reference>
<feature type="region of interest" description="Disordered" evidence="1">
    <location>
        <begin position="822"/>
        <end position="842"/>
    </location>
</feature>
<feature type="transmembrane region" description="Helical" evidence="2">
    <location>
        <begin position="157"/>
        <end position="175"/>
    </location>
</feature>
<evidence type="ECO:0000256" key="2">
    <source>
        <dbReference type="SAM" id="Phobius"/>
    </source>
</evidence>
<evidence type="ECO:0000313" key="3">
    <source>
        <dbReference type="EMBL" id="SIO73929.1"/>
    </source>
</evidence>
<dbReference type="Pfam" id="PF05990">
    <property type="entry name" value="DUF900"/>
    <property type="match status" value="1"/>
</dbReference>
<feature type="transmembrane region" description="Helical" evidence="2">
    <location>
        <begin position="119"/>
        <end position="137"/>
    </location>
</feature>
<feature type="compositionally biased region" description="Polar residues" evidence="1">
    <location>
        <begin position="822"/>
        <end position="838"/>
    </location>
</feature>
<reference evidence="3 4" key="2">
    <citation type="journal article" date="2013" name="PLoS ONE">
        <title>Whole genome mapping and re-organization of the nuclear and mitochondrial genomes of Babesia microti isolates.</title>
        <authorList>
            <person name="Cornillot E."/>
            <person name="Dassouli A."/>
            <person name="Garg A."/>
            <person name="Pachikara N."/>
            <person name="Randazzo S."/>
            <person name="Depoix D."/>
            <person name="Carcy B."/>
            <person name="Delbecq S."/>
            <person name="Frutos R."/>
            <person name="Silva J.C."/>
            <person name="Sutton R."/>
            <person name="Krause P.J."/>
            <person name="Mamoun C.B."/>
        </authorList>
    </citation>
    <scope>NUCLEOTIDE SEQUENCE [LARGE SCALE GENOMIC DNA]</scope>
    <source>
        <strain evidence="3 4">RI</strain>
    </source>
</reference>
<dbReference type="VEuPathDB" id="PiroplasmaDB:BmR1_04g09870"/>
<keyword evidence="2" id="KW-0812">Transmembrane</keyword>
<evidence type="ECO:0000313" key="4">
    <source>
        <dbReference type="Proteomes" id="UP000002899"/>
    </source>
</evidence>
<dbReference type="AlphaFoldDB" id="A0A1N6LYH7"/>
<dbReference type="InterPro" id="IPR010297">
    <property type="entry name" value="DUF900_hydrolase"/>
</dbReference>
<dbReference type="Proteomes" id="UP000002899">
    <property type="component" value="Chromosome IV"/>
</dbReference>
<organism evidence="3 4">
    <name type="scientific">Babesia microti (strain RI)</name>
    <dbReference type="NCBI Taxonomy" id="1133968"/>
    <lineage>
        <taxon>Eukaryota</taxon>
        <taxon>Sar</taxon>
        <taxon>Alveolata</taxon>
        <taxon>Apicomplexa</taxon>
        <taxon>Aconoidasida</taxon>
        <taxon>Piroplasmida</taxon>
        <taxon>Babesiidae</taxon>
        <taxon>Babesia</taxon>
    </lineage>
</organism>
<dbReference type="OrthoDB" id="10251508at2759"/>
<name>A0A1N6LYH7_BABMR</name>
<dbReference type="EMBL" id="LN871599">
    <property type="protein sequence ID" value="SIO73929.1"/>
    <property type="molecule type" value="Genomic_DNA"/>
</dbReference>
<keyword evidence="2" id="KW-0472">Membrane</keyword>